<evidence type="ECO:0000313" key="3">
    <source>
        <dbReference type="Proteomes" id="UP000824135"/>
    </source>
</evidence>
<evidence type="ECO:0000313" key="2">
    <source>
        <dbReference type="EMBL" id="HIY78535.1"/>
    </source>
</evidence>
<evidence type="ECO:0000256" key="1">
    <source>
        <dbReference type="SAM" id="Phobius"/>
    </source>
</evidence>
<sequence length="675" mass="72989">MSKLFARRLIGTLVCAAILFASLVGFIFTRPAVSAEADSSLLTDWTVEENADTPMVDGLVLQPHPSKQATTYDVADGAVKQVALDSRTGVKLVSKNTGADAAGSDFYFAGEDGYYSGNFEVDFRIVSQHTAVGNFQNGGDSQNNTVTLDNMAAQLNPYADVVKVTFTFKDANSGKEVNVHLLSAQRGRIATVSAYVTTDTMTIFRATRNSDDNALNRTAMSVGDRINDHYYYNSTLWKTSFSNAYSYWNTCGNDSVLPSIIGFDPVEMQIYGVAKQSWTPSHGTAKIVILDLDDPDQMGGWEDQFSDTDFQGDYTVKFSVDRMTPNDTEVEYNGENISYDRHATMMLYEINGETATAASLSEYPPVELNLRLDETEADAELYEPFTIPTPEVTLNGVADSFEGGTITVTGPDSQSVTYDEDTLQFTPDQKGEYRIAYTLTKQGATSTATLVLTAADTTVPQITINSGVVNDYAWKSDLSVTFSAADVTATDGSGTPEVTVSAVDSANRPVTSPLSDIGRYTITYTATDANGLTSKISRTITISDQTDPVISESFEFAEKITLGEEITLPSVTATDDISQNLTVSLKITLDGQEVAYTGTAFKPEQAGTYTFEWTVSDAAGNSDKVTKTLVVSEPEDNNNTWIWIVVGVVAAVVVIGAVVAVVVVKKKKNNNNTRA</sequence>
<name>A0A9D1Z9C9_9FIRM</name>
<feature type="transmembrane region" description="Helical" evidence="1">
    <location>
        <begin position="641"/>
        <end position="664"/>
    </location>
</feature>
<dbReference type="InterPro" id="IPR013783">
    <property type="entry name" value="Ig-like_fold"/>
</dbReference>
<keyword evidence="1" id="KW-0472">Membrane</keyword>
<dbReference type="EMBL" id="DXCO01000037">
    <property type="protein sequence ID" value="HIY78535.1"/>
    <property type="molecule type" value="Genomic_DNA"/>
</dbReference>
<dbReference type="AlphaFoldDB" id="A0A9D1Z9C9"/>
<comment type="caution">
    <text evidence="2">The sequence shown here is derived from an EMBL/GenBank/DDBJ whole genome shotgun (WGS) entry which is preliminary data.</text>
</comment>
<protein>
    <submittedName>
        <fullName evidence="2">DUF5011 domain-containing protein</fullName>
    </submittedName>
</protein>
<keyword evidence="1" id="KW-0812">Transmembrane</keyword>
<dbReference type="Gene3D" id="2.60.40.10">
    <property type="entry name" value="Immunoglobulins"/>
    <property type="match status" value="2"/>
</dbReference>
<dbReference type="Proteomes" id="UP000824135">
    <property type="component" value="Unassembled WGS sequence"/>
</dbReference>
<reference evidence="2" key="1">
    <citation type="journal article" date="2021" name="PeerJ">
        <title>Extensive microbial diversity within the chicken gut microbiome revealed by metagenomics and culture.</title>
        <authorList>
            <person name="Gilroy R."/>
            <person name="Ravi A."/>
            <person name="Getino M."/>
            <person name="Pursley I."/>
            <person name="Horton D.L."/>
            <person name="Alikhan N.F."/>
            <person name="Baker D."/>
            <person name="Gharbi K."/>
            <person name="Hall N."/>
            <person name="Watson M."/>
            <person name="Adriaenssens E.M."/>
            <person name="Foster-Nyarko E."/>
            <person name="Jarju S."/>
            <person name="Secka A."/>
            <person name="Antonio M."/>
            <person name="Oren A."/>
            <person name="Chaudhuri R.R."/>
            <person name="La Ragione R."/>
            <person name="Hildebrand F."/>
            <person name="Pallen M.J."/>
        </authorList>
    </citation>
    <scope>NUCLEOTIDE SEQUENCE</scope>
    <source>
        <strain evidence="2">CHK199-9574</strain>
    </source>
</reference>
<organism evidence="2 3">
    <name type="scientific">Candidatus Borkfalkia excrementavium</name>
    <dbReference type="NCBI Taxonomy" id="2838505"/>
    <lineage>
        <taxon>Bacteria</taxon>
        <taxon>Bacillati</taxon>
        <taxon>Bacillota</taxon>
        <taxon>Clostridia</taxon>
        <taxon>Christensenellales</taxon>
        <taxon>Christensenellaceae</taxon>
        <taxon>Candidatus Borkfalkia</taxon>
    </lineage>
</organism>
<gene>
    <name evidence="2" type="ORF">H9728_05775</name>
</gene>
<proteinExistence type="predicted"/>
<accession>A0A9D1Z9C9</accession>
<reference evidence="2" key="2">
    <citation type="submission" date="2021-04" db="EMBL/GenBank/DDBJ databases">
        <authorList>
            <person name="Gilroy R."/>
        </authorList>
    </citation>
    <scope>NUCLEOTIDE SEQUENCE</scope>
    <source>
        <strain evidence="2">CHK199-9574</strain>
    </source>
</reference>
<keyword evidence="1" id="KW-1133">Transmembrane helix</keyword>